<evidence type="ECO:0000313" key="1">
    <source>
        <dbReference type="EMBL" id="GIY45758.1"/>
    </source>
</evidence>
<proteinExistence type="predicted"/>
<dbReference type="AlphaFoldDB" id="A0AAV4TGM6"/>
<comment type="caution">
    <text evidence="1">The sequence shown here is derived from an EMBL/GenBank/DDBJ whole genome shotgun (WGS) entry which is preliminary data.</text>
</comment>
<reference evidence="1 2" key="1">
    <citation type="submission" date="2021-06" db="EMBL/GenBank/DDBJ databases">
        <title>Caerostris extrusa draft genome.</title>
        <authorList>
            <person name="Kono N."/>
            <person name="Arakawa K."/>
        </authorList>
    </citation>
    <scope>NUCLEOTIDE SEQUENCE [LARGE SCALE GENOMIC DNA]</scope>
</reference>
<accession>A0AAV4TGM6</accession>
<name>A0AAV4TGM6_CAEEX</name>
<sequence>MWIPNIHVTAFKPEACDTKGRAFSMEMVTHHVREMNMHEPYPAPAPAPLWKVYIKTKSRKMWCRRTYVLPLRWPCKKYYLNSISDLTEYVLYQCVTYYRSSFVICID</sequence>
<protein>
    <submittedName>
        <fullName evidence="1">Uncharacterized protein</fullName>
    </submittedName>
</protein>
<dbReference type="Proteomes" id="UP001054945">
    <property type="component" value="Unassembled WGS sequence"/>
</dbReference>
<dbReference type="EMBL" id="BPLR01011315">
    <property type="protein sequence ID" value="GIY45758.1"/>
    <property type="molecule type" value="Genomic_DNA"/>
</dbReference>
<keyword evidence="2" id="KW-1185">Reference proteome</keyword>
<gene>
    <name evidence="1" type="ORF">CEXT_152341</name>
</gene>
<evidence type="ECO:0000313" key="2">
    <source>
        <dbReference type="Proteomes" id="UP001054945"/>
    </source>
</evidence>
<organism evidence="1 2">
    <name type="scientific">Caerostris extrusa</name>
    <name type="common">Bark spider</name>
    <name type="synonym">Caerostris bankana</name>
    <dbReference type="NCBI Taxonomy" id="172846"/>
    <lineage>
        <taxon>Eukaryota</taxon>
        <taxon>Metazoa</taxon>
        <taxon>Ecdysozoa</taxon>
        <taxon>Arthropoda</taxon>
        <taxon>Chelicerata</taxon>
        <taxon>Arachnida</taxon>
        <taxon>Araneae</taxon>
        <taxon>Araneomorphae</taxon>
        <taxon>Entelegynae</taxon>
        <taxon>Araneoidea</taxon>
        <taxon>Araneidae</taxon>
        <taxon>Caerostris</taxon>
    </lineage>
</organism>